<dbReference type="AlphaFoldDB" id="A0A936ZGP9"/>
<evidence type="ECO:0000313" key="2">
    <source>
        <dbReference type="Proteomes" id="UP000605848"/>
    </source>
</evidence>
<comment type="caution">
    <text evidence="1">The sequence shown here is derived from an EMBL/GenBank/DDBJ whole genome shotgun (WGS) entry which is preliminary data.</text>
</comment>
<sequence>MDCFVVKQTREGIWSVSYDGETFATYPTEEEALSVTFKRAAERTQAGIKTIVVITREGKDEVCGTTLPEDET</sequence>
<dbReference type="EMBL" id="JAEQMY010000012">
    <property type="protein sequence ID" value="MBL0404394.1"/>
    <property type="molecule type" value="Genomic_DNA"/>
</dbReference>
<dbReference type="RefSeq" id="WP_202059039.1">
    <property type="nucleotide sequence ID" value="NZ_JAEQMY010000012.1"/>
</dbReference>
<proteinExistence type="predicted"/>
<name>A0A936ZGP9_9HYPH</name>
<evidence type="ECO:0000313" key="1">
    <source>
        <dbReference type="EMBL" id="MBL0404394.1"/>
    </source>
</evidence>
<organism evidence="1 2">
    <name type="scientific">Microvirga aerilata</name>
    <dbReference type="NCBI Taxonomy" id="670292"/>
    <lineage>
        <taxon>Bacteria</taxon>
        <taxon>Pseudomonadati</taxon>
        <taxon>Pseudomonadota</taxon>
        <taxon>Alphaproteobacteria</taxon>
        <taxon>Hyphomicrobiales</taxon>
        <taxon>Methylobacteriaceae</taxon>
        <taxon>Microvirga</taxon>
    </lineage>
</organism>
<accession>A0A936ZGP9</accession>
<keyword evidence="2" id="KW-1185">Reference proteome</keyword>
<gene>
    <name evidence="1" type="ORF">JKG68_10470</name>
</gene>
<protein>
    <recommendedName>
        <fullName evidence="3">DUF2188 domain-containing protein</fullName>
    </recommendedName>
</protein>
<dbReference type="Proteomes" id="UP000605848">
    <property type="component" value="Unassembled WGS sequence"/>
</dbReference>
<reference evidence="1" key="1">
    <citation type="submission" date="2021-01" db="EMBL/GenBank/DDBJ databases">
        <title>Microvirga sp.</title>
        <authorList>
            <person name="Kim M.K."/>
        </authorList>
    </citation>
    <scope>NUCLEOTIDE SEQUENCE</scope>
    <source>
        <strain evidence="1">5420S-16</strain>
    </source>
</reference>
<evidence type="ECO:0008006" key="3">
    <source>
        <dbReference type="Google" id="ProtNLM"/>
    </source>
</evidence>